<keyword evidence="3" id="KW-1185">Reference proteome</keyword>
<evidence type="ECO:0000313" key="3">
    <source>
        <dbReference type="Proteomes" id="UP000245207"/>
    </source>
</evidence>
<organism evidence="2 3">
    <name type="scientific">Artemisia annua</name>
    <name type="common">Sweet wormwood</name>
    <dbReference type="NCBI Taxonomy" id="35608"/>
    <lineage>
        <taxon>Eukaryota</taxon>
        <taxon>Viridiplantae</taxon>
        <taxon>Streptophyta</taxon>
        <taxon>Embryophyta</taxon>
        <taxon>Tracheophyta</taxon>
        <taxon>Spermatophyta</taxon>
        <taxon>Magnoliopsida</taxon>
        <taxon>eudicotyledons</taxon>
        <taxon>Gunneridae</taxon>
        <taxon>Pentapetalae</taxon>
        <taxon>asterids</taxon>
        <taxon>campanulids</taxon>
        <taxon>Asterales</taxon>
        <taxon>Asteraceae</taxon>
        <taxon>Asteroideae</taxon>
        <taxon>Anthemideae</taxon>
        <taxon>Artemisiinae</taxon>
        <taxon>Artemisia</taxon>
    </lineage>
</organism>
<dbReference type="PANTHER" id="PTHR47481:SF31">
    <property type="entry name" value="OS01G0873500 PROTEIN"/>
    <property type="match status" value="1"/>
</dbReference>
<proteinExistence type="predicted"/>
<dbReference type="OrthoDB" id="1920930at2759"/>
<protein>
    <submittedName>
        <fullName evidence="2">Zinc finger, CCHC-type</fullName>
    </submittedName>
</protein>
<dbReference type="AlphaFoldDB" id="A0A2U1P1J2"/>
<reference evidence="2 3" key="1">
    <citation type="journal article" date="2018" name="Mol. Plant">
        <title>The genome of Artemisia annua provides insight into the evolution of Asteraceae family and artemisinin biosynthesis.</title>
        <authorList>
            <person name="Shen Q."/>
            <person name="Zhang L."/>
            <person name="Liao Z."/>
            <person name="Wang S."/>
            <person name="Yan T."/>
            <person name="Shi P."/>
            <person name="Liu M."/>
            <person name="Fu X."/>
            <person name="Pan Q."/>
            <person name="Wang Y."/>
            <person name="Lv Z."/>
            <person name="Lu X."/>
            <person name="Zhang F."/>
            <person name="Jiang W."/>
            <person name="Ma Y."/>
            <person name="Chen M."/>
            <person name="Hao X."/>
            <person name="Li L."/>
            <person name="Tang Y."/>
            <person name="Lv G."/>
            <person name="Zhou Y."/>
            <person name="Sun X."/>
            <person name="Brodelius P.E."/>
            <person name="Rose J.K.C."/>
            <person name="Tang K."/>
        </authorList>
    </citation>
    <scope>NUCLEOTIDE SEQUENCE [LARGE SCALE GENOMIC DNA]</scope>
    <source>
        <strain evidence="3">cv. Huhao1</strain>
        <tissue evidence="2">Leaf</tissue>
    </source>
</reference>
<feature type="compositionally biased region" description="Polar residues" evidence="1">
    <location>
        <begin position="410"/>
        <end position="423"/>
    </location>
</feature>
<feature type="compositionally biased region" description="Basic residues" evidence="1">
    <location>
        <begin position="394"/>
        <end position="408"/>
    </location>
</feature>
<feature type="compositionally biased region" description="Basic residues" evidence="1">
    <location>
        <begin position="483"/>
        <end position="492"/>
    </location>
</feature>
<gene>
    <name evidence="2" type="ORF">CTI12_AA203640</name>
</gene>
<sequence>MEVAIDMLDHSDHDITKNTEHDDHQMTANTEMADDVSLRYLLEEEKLNETNFLDWHRHLRIVLRFEGKMTIVEQPLPPRPEDDATTAMRNAWHMLNSEQKKIAKLMLSSMSPNLQKVMENRTAYDMLEELKRMFQPNASQELFDTLNLFFACKMSEGQSVGAHVLKMWSYVKQLKRLGHPLPNDVAVAYILKSLPRSYESFVMDYKMFGWKKTISEVYQMLVTTEKYVSSKTHEALNVQAGGVKKKNNKNPKGNGKGKGIASKVRPDKTSLNRLLTFATKIHLLLIVASSLSLSFAVLRLRDGVFRKSGVFGIGIPVVNLKVFGIGYPNATKRQLDFHHGGNVGEPSAPLANFFGPKRKKPTNFKNNFAGGVLENLAGAAADDATANISEESRGRKKSTNMTTRKRVTQRCGTPNLSPNSDGGVQSGGELLSSHSTEGLAINDDDPSLQNRKRRRPRKTVGESSNSHATKRLAANDNDPSQQPRKRGRRKKTVGPDAHGNFPSPSHMFDWPLGIGSTVVKSGEIAADEAANEAERG</sequence>
<evidence type="ECO:0000256" key="1">
    <source>
        <dbReference type="SAM" id="MobiDB-lite"/>
    </source>
</evidence>
<dbReference type="Pfam" id="PF14223">
    <property type="entry name" value="Retrotran_gag_2"/>
    <property type="match status" value="1"/>
</dbReference>
<evidence type="ECO:0000313" key="2">
    <source>
        <dbReference type="EMBL" id="PWA79621.1"/>
    </source>
</evidence>
<dbReference type="Proteomes" id="UP000245207">
    <property type="component" value="Unassembled WGS sequence"/>
</dbReference>
<feature type="region of interest" description="Disordered" evidence="1">
    <location>
        <begin position="384"/>
        <end position="509"/>
    </location>
</feature>
<name>A0A2U1P1J2_ARTAN</name>
<accession>A0A2U1P1J2</accession>
<comment type="caution">
    <text evidence="2">The sequence shown here is derived from an EMBL/GenBank/DDBJ whole genome shotgun (WGS) entry which is preliminary data.</text>
</comment>
<feature type="region of interest" description="Disordered" evidence="1">
    <location>
        <begin position="243"/>
        <end position="263"/>
    </location>
</feature>
<dbReference type="EMBL" id="PKPP01001830">
    <property type="protein sequence ID" value="PWA79621.1"/>
    <property type="molecule type" value="Genomic_DNA"/>
</dbReference>
<dbReference type="PANTHER" id="PTHR47481">
    <property type="match status" value="1"/>
</dbReference>